<dbReference type="EMBL" id="JBBBNY010000006">
    <property type="protein sequence ID" value="MEI7037144.1"/>
    <property type="molecule type" value="Genomic_DNA"/>
</dbReference>
<evidence type="ECO:0000313" key="2">
    <source>
        <dbReference type="EMBL" id="MEI7037144.1"/>
    </source>
</evidence>
<accession>A0ABU8JD65</accession>
<gene>
    <name evidence="2" type="ORF">WAT24_10290</name>
</gene>
<proteinExistence type="predicted"/>
<evidence type="ECO:0000313" key="3">
    <source>
        <dbReference type="Proteomes" id="UP001381174"/>
    </source>
</evidence>
<evidence type="ECO:0000259" key="1">
    <source>
        <dbReference type="Pfam" id="PF01927"/>
    </source>
</evidence>
<dbReference type="PANTHER" id="PTHR39081">
    <property type="entry name" value="MUT7-C DOMAIN-CONTAINING PROTEIN"/>
    <property type="match status" value="1"/>
</dbReference>
<dbReference type="Pfam" id="PF01927">
    <property type="entry name" value="Mut7-C"/>
    <property type="match status" value="1"/>
</dbReference>
<dbReference type="Proteomes" id="UP001381174">
    <property type="component" value="Unassembled WGS sequence"/>
</dbReference>
<feature type="domain" description="Mut7-C RNAse" evidence="1">
    <location>
        <begin position="7"/>
        <end position="149"/>
    </location>
</feature>
<comment type="caution">
    <text evidence="2">The sequence shown here is derived from an EMBL/GenBank/DDBJ whole genome shotgun (WGS) entry which is preliminary data.</text>
</comment>
<name>A0ABU8JD65_9GAMM</name>
<protein>
    <submittedName>
        <fullName evidence="2">Mut7-C RNAse domain-containing protein</fullName>
    </submittedName>
</protein>
<sequence length="160" mass="17646">MSAPRHLFCDAMLGGLARWLRAAGHDTALAPASAVDRDILGACRTEGRLLLTRDRHLAAHAGRDVRVLLLQHDGIEAQAAELTAALGIEWNLAPFSRCLLDNTPLHDATPAERAHVPERARDLPGPFRACPACGRVYWPGSHVRRMQRRLEQWQALAATR</sequence>
<organism evidence="2 3">
    <name type="scientific">Fulvimonas yonginensis</name>
    <dbReference type="NCBI Taxonomy" id="1495200"/>
    <lineage>
        <taxon>Bacteria</taxon>
        <taxon>Pseudomonadati</taxon>
        <taxon>Pseudomonadota</taxon>
        <taxon>Gammaproteobacteria</taxon>
        <taxon>Lysobacterales</taxon>
        <taxon>Rhodanobacteraceae</taxon>
        <taxon>Fulvimonas</taxon>
    </lineage>
</organism>
<dbReference type="InterPro" id="IPR002782">
    <property type="entry name" value="Mut7-C_RNAse_dom"/>
</dbReference>
<keyword evidence="3" id="KW-1185">Reference proteome</keyword>
<dbReference type="PANTHER" id="PTHR39081:SF1">
    <property type="entry name" value="MUT7-C RNASE DOMAIN-CONTAINING PROTEIN"/>
    <property type="match status" value="1"/>
</dbReference>
<reference evidence="2 3" key="1">
    <citation type="journal article" date="2014" name="Int. J. Syst. Evol. Microbiol.">
        <title>Fulvimonas yonginensis sp. nov., isolated from greenhouse soil, and emended description of the genus Fulvimonas.</title>
        <authorList>
            <person name="Ahn J.H."/>
            <person name="Kim S.J."/>
            <person name="Weon H.Y."/>
            <person name="Hong S.B."/>
            <person name="Seok S.J."/>
            <person name="Kwon S.W."/>
        </authorList>
    </citation>
    <scope>NUCLEOTIDE SEQUENCE [LARGE SCALE GENOMIC DNA]</scope>
    <source>
        <strain evidence="2 3">KACC 16952</strain>
    </source>
</reference>
<dbReference type="RefSeq" id="WP_336807770.1">
    <property type="nucleotide sequence ID" value="NZ_JBBBNY010000006.1"/>
</dbReference>